<reference evidence="2 3" key="1">
    <citation type="submission" date="2016-10" db="EMBL/GenBank/DDBJ databases">
        <authorList>
            <person name="de Groot N.N."/>
        </authorList>
    </citation>
    <scope>NUCLEOTIDE SEQUENCE [LARGE SCALE GENOMIC DNA]</scope>
    <source>
        <strain evidence="2 3">DSM 20117</strain>
    </source>
</reference>
<dbReference type="RefSeq" id="WP_074699993.1">
    <property type="nucleotide sequence ID" value="NZ_CP018863.1"/>
</dbReference>
<dbReference type="EMBL" id="FNKH01000002">
    <property type="protein sequence ID" value="SDQ56976.1"/>
    <property type="molecule type" value="Genomic_DNA"/>
</dbReference>
<proteinExistence type="predicted"/>
<keyword evidence="1" id="KW-0732">Signal</keyword>
<dbReference type="Proteomes" id="UP000181917">
    <property type="component" value="Unassembled WGS sequence"/>
</dbReference>
<evidence type="ECO:0000313" key="2">
    <source>
        <dbReference type="EMBL" id="SDQ56976.1"/>
    </source>
</evidence>
<feature type="chain" id="PRO_5010230852" description="Bacterial Ig domain-containing protein" evidence="1">
    <location>
        <begin position="31"/>
        <end position="196"/>
    </location>
</feature>
<dbReference type="OrthoDB" id="5196645at2"/>
<evidence type="ECO:0000313" key="3">
    <source>
        <dbReference type="Proteomes" id="UP000181917"/>
    </source>
</evidence>
<dbReference type="KEGG" id="acry:AC20117_09155"/>
<keyword evidence="3" id="KW-1185">Reference proteome</keyword>
<name>A0A1H1C027_9MICC</name>
<accession>A0A1H1C027</accession>
<evidence type="ECO:0008006" key="4">
    <source>
        <dbReference type="Google" id="ProtNLM"/>
    </source>
</evidence>
<feature type="signal peptide" evidence="1">
    <location>
        <begin position="1"/>
        <end position="30"/>
    </location>
</feature>
<dbReference type="AlphaFoldDB" id="A0A1H1C027"/>
<protein>
    <recommendedName>
        <fullName evidence="4">Bacterial Ig domain-containing protein</fullName>
    </recommendedName>
</protein>
<sequence length="196" mass="21331">MNKFRRLCALFVAMAVTFGGVSLVATPAEAATKAATRVVSFTAPTSVYKSQNFTLKGSVQRKAGTKWIRSAKPRVEIYFDPAGAAKAYKVKTVTGNDKGQFSTKVRTSRTGLWWAKVTPTSKYKSVSSYKKSVRVKQRTSMIPSGTTCPSWAPIKGNESSGIYHVPSGAFYSRTTPEICFSTQSAAQKAGYRASKR</sequence>
<organism evidence="2 3">
    <name type="scientific">Crystallibacter crystallopoietes</name>
    <dbReference type="NCBI Taxonomy" id="37928"/>
    <lineage>
        <taxon>Bacteria</taxon>
        <taxon>Bacillati</taxon>
        <taxon>Actinomycetota</taxon>
        <taxon>Actinomycetes</taxon>
        <taxon>Micrococcales</taxon>
        <taxon>Micrococcaceae</taxon>
        <taxon>Crystallibacter</taxon>
    </lineage>
</organism>
<gene>
    <name evidence="2" type="ORF">SAMN04489742_1640</name>
</gene>
<dbReference type="STRING" id="37928.SAMN04489742_1640"/>
<evidence type="ECO:0000256" key="1">
    <source>
        <dbReference type="SAM" id="SignalP"/>
    </source>
</evidence>